<keyword evidence="13" id="KW-1185">Reference proteome</keyword>
<dbReference type="PROSITE" id="PS51257">
    <property type="entry name" value="PROKAR_LIPOPROTEIN"/>
    <property type="match status" value="1"/>
</dbReference>
<keyword evidence="7" id="KW-0564">Palmitate</keyword>
<dbReference type="InterPro" id="IPR006963">
    <property type="entry name" value="Mopterin_OxRdtase_4Fe-4S_dom"/>
</dbReference>
<reference evidence="12 13" key="1">
    <citation type="submission" date="2018-12" db="EMBL/GenBank/DDBJ databases">
        <title>The whole draft genome of Streptomyce luteoverticillatus CGMCC 15060.</title>
        <authorList>
            <person name="Feng Z."/>
            <person name="Chen G."/>
            <person name="Zhang J."/>
            <person name="Zhu H."/>
            <person name="Yu X."/>
            <person name="Zhang W."/>
            <person name="Zhang X."/>
        </authorList>
    </citation>
    <scope>NUCLEOTIDE SEQUENCE [LARGE SCALE GENOMIC DNA]</scope>
    <source>
        <strain evidence="12 13">CGMCC 15060</strain>
    </source>
</reference>
<evidence type="ECO:0000256" key="1">
    <source>
        <dbReference type="ARBA" id="ARBA00022475"/>
    </source>
</evidence>
<feature type="chain" id="PRO_5039076748" description="4Fe-4S Mo/W bis-MGD-type domain-containing protein" evidence="10">
    <location>
        <begin position="25"/>
        <end position="182"/>
    </location>
</feature>
<evidence type="ECO:0000256" key="6">
    <source>
        <dbReference type="ARBA" id="ARBA00023136"/>
    </source>
</evidence>
<dbReference type="PROSITE" id="PS51669">
    <property type="entry name" value="4FE4S_MOW_BIS_MGD"/>
    <property type="match status" value="1"/>
</dbReference>
<organism evidence="12 13">
    <name type="scientific">Streptomyces luteoverticillatus</name>
    <name type="common">Streptoverticillium luteoverticillatus</name>
    <dbReference type="NCBI Taxonomy" id="66425"/>
    <lineage>
        <taxon>Bacteria</taxon>
        <taxon>Bacillati</taxon>
        <taxon>Actinomycetota</taxon>
        <taxon>Actinomycetes</taxon>
        <taxon>Kitasatosporales</taxon>
        <taxon>Streptomycetaceae</taxon>
        <taxon>Streptomyces</taxon>
    </lineage>
</organism>
<feature type="region of interest" description="Disordered" evidence="9">
    <location>
        <begin position="21"/>
        <end position="56"/>
    </location>
</feature>
<keyword evidence="6" id="KW-0472">Membrane</keyword>
<dbReference type="RefSeq" id="WP_126912490.1">
    <property type="nucleotide sequence ID" value="NZ_CP034587.1"/>
</dbReference>
<sequence>MRSRVGAVAALCLLLVATSTSCSSSKNPDGPPGPTRSVTLWDPSAGRPSPSAAADGPFDAAAAAQRIKRLGYTPDDEPGVLKALRGPFRAVHGHCTGSVDGRCVSVFFFQGNAYVGYDSPGVNESTIVKQDGRTVTISYPVFTTTDPMCCPSGGTREVRAALKDGKVTFTPPLPGNPNGPNT</sequence>
<evidence type="ECO:0000256" key="4">
    <source>
        <dbReference type="ARBA" id="ARBA00023004"/>
    </source>
</evidence>
<gene>
    <name evidence="12" type="ORF">EKH77_00655</name>
</gene>
<dbReference type="GO" id="GO:0016491">
    <property type="term" value="F:oxidoreductase activity"/>
    <property type="evidence" value="ECO:0007669"/>
    <property type="project" value="InterPro"/>
</dbReference>
<evidence type="ECO:0000256" key="9">
    <source>
        <dbReference type="SAM" id="MobiDB-lite"/>
    </source>
</evidence>
<dbReference type="EMBL" id="CP034587">
    <property type="protein sequence ID" value="AZQ69925.1"/>
    <property type="molecule type" value="Genomic_DNA"/>
</dbReference>
<evidence type="ECO:0000313" key="13">
    <source>
        <dbReference type="Proteomes" id="UP000267900"/>
    </source>
</evidence>
<keyword evidence="8" id="KW-0449">Lipoprotein</keyword>
<keyword evidence="2" id="KW-0479">Metal-binding</keyword>
<evidence type="ECO:0000256" key="2">
    <source>
        <dbReference type="ARBA" id="ARBA00022723"/>
    </source>
</evidence>
<keyword evidence="5" id="KW-0411">Iron-sulfur</keyword>
<evidence type="ECO:0000259" key="11">
    <source>
        <dbReference type="PROSITE" id="PS51669"/>
    </source>
</evidence>
<evidence type="ECO:0000256" key="5">
    <source>
        <dbReference type="ARBA" id="ARBA00023014"/>
    </source>
</evidence>
<dbReference type="GO" id="GO:0046872">
    <property type="term" value="F:metal ion binding"/>
    <property type="evidence" value="ECO:0007669"/>
    <property type="project" value="UniProtKB-KW"/>
</dbReference>
<evidence type="ECO:0000256" key="7">
    <source>
        <dbReference type="ARBA" id="ARBA00023139"/>
    </source>
</evidence>
<feature type="domain" description="4Fe-4S Mo/W bis-MGD-type" evidence="11">
    <location>
        <begin position="139"/>
        <end position="182"/>
    </location>
</feature>
<dbReference type="InterPro" id="IPR025971">
    <property type="entry name" value="LppP/LprE"/>
</dbReference>
<dbReference type="AlphaFoldDB" id="A0A3S9PBZ9"/>
<dbReference type="GO" id="GO:0051536">
    <property type="term" value="F:iron-sulfur cluster binding"/>
    <property type="evidence" value="ECO:0007669"/>
    <property type="project" value="UniProtKB-KW"/>
</dbReference>
<evidence type="ECO:0000256" key="3">
    <source>
        <dbReference type="ARBA" id="ARBA00022729"/>
    </source>
</evidence>
<protein>
    <recommendedName>
        <fullName evidence="11">4Fe-4S Mo/W bis-MGD-type domain-containing protein</fullName>
    </recommendedName>
</protein>
<keyword evidence="4" id="KW-0408">Iron</keyword>
<dbReference type="Proteomes" id="UP000267900">
    <property type="component" value="Chromosome"/>
</dbReference>
<keyword evidence="3 10" id="KW-0732">Signal</keyword>
<accession>A0A3S9PBZ9</accession>
<proteinExistence type="predicted"/>
<dbReference type="OrthoDB" id="4427395at2"/>
<dbReference type="Pfam" id="PF14041">
    <property type="entry name" value="Lipoprotein_21"/>
    <property type="match status" value="1"/>
</dbReference>
<keyword evidence="1" id="KW-1003">Cell membrane</keyword>
<evidence type="ECO:0000313" key="12">
    <source>
        <dbReference type="EMBL" id="AZQ69925.1"/>
    </source>
</evidence>
<evidence type="ECO:0000256" key="8">
    <source>
        <dbReference type="ARBA" id="ARBA00023288"/>
    </source>
</evidence>
<feature type="compositionally biased region" description="Low complexity" evidence="9">
    <location>
        <begin position="42"/>
        <end position="56"/>
    </location>
</feature>
<feature type="signal peptide" evidence="10">
    <location>
        <begin position="1"/>
        <end position="24"/>
    </location>
</feature>
<evidence type="ECO:0000256" key="10">
    <source>
        <dbReference type="SAM" id="SignalP"/>
    </source>
</evidence>
<name>A0A3S9PBZ9_STRLT</name>